<dbReference type="Pfam" id="PF03739">
    <property type="entry name" value="LptF_LptG"/>
    <property type="match status" value="1"/>
</dbReference>
<dbReference type="GO" id="GO:0015920">
    <property type="term" value="P:lipopolysaccharide transport"/>
    <property type="evidence" value="ECO:0007669"/>
    <property type="project" value="TreeGrafter"/>
</dbReference>
<dbReference type="GO" id="GO:0043190">
    <property type="term" value="C:ATP-binding cassette (ABC) transporter complex"/>
    <property type="evidence" value="ECO:0007669"/>
    <property type="project" value="InterPro"/>
</dbReference>
<feature type="transmembrane region" description="Helical" evidence="12">
    <location>
        <begin position="269"/>
        <end position="290"/>
    </location>
</feature>
<sequence>MNGTTLDRYLLRDAATSWFAVTLVLLLIMLSTRFASLLGDAAAGELPRDLLFKIVGLSSLQYLVILVPVSLLLGLMLSLGRLYKDNEIAAMTGCGVSLFRLYRPFLTLGLLLSVFTALLAFQIGPWAGRTADYVVKDARRLIQYLPFEPGRFKSVADGRAVFYTSEMDKDREKLTSVFAQIETDQGVSVIVASEGRQRLNTETGDREISLYGGWRFDGRPGAPSYDILRFDEFTTRVTPPEFIYTGGKRKLMSTRDLWRSDDLQDRAELHWRIAAPLSVFLLTLLAVPLSHVGPRQGRYGKVVLGMVVYLFYSNLLGIGQNWIGKGKIPEAVGLWWVHAIVLGAALYLIGARLNWWQRRPLAPTMTAGSAGRA</sequence>
<keyword evidence="5" id="KW-0813">Transport</keyword>
<proteinExistence type="inferred from homology"/>
<feature type="transmembrane region" description="Helical" evidence="12">
    <location>
        <begin position="335"/>
        <end position="355"/>
    </location>
</feature>
<feature type="transmembrane region" description="Helical" evidence="12">
    <location>
        <begin position="302"/>
        <end position="323"/>
    </location>
</feature>
<dbReference type="RefSeq" id="WP_072899508.1">
    <property type="nucleotide sequence ID" value="NZ_FQWZ01000009.1"/>
</dbReference>
<evidence type="ECO:0000256" key="5">
    <source>
        <dbReference type="ARBA" id="ARBA00022448"/>
    </source>
</evidence>
<evidence type="ECO:0000256" key="3">
    <source>
        <dbReference type="ARBA" id="ARBA00007725"/>
    </source>
</evidence>
<dbReference type="InterPro" id="IPR005495">
    <property type="entry name" value="LptG/LptF_permease"/>
</dbReference>
<feature type="transmembrane region" description="Helical" evidence="12">
    <location>
        <begin position="18"/>
        <end position="39"/>
    </location>
</feature>
<dbReference type="EMBL" id="FQWZ01000009">
    <property type="protein sequence ID" value="SHH33710.1"/>
    <property type="molecule type" value="Genomic_DNA"/>
</dbReference>
<keyword evidence="8 12" id="KW-0812">Transmembrane</keyword>
<keyword evidence="9 12" id="KW-1133">Transmembrane helix</keyword>
<feature type="transmembrane region" description="Helical" evidence="12">
    <location>
        <begin position="59"/>
        <end position="80"/>
    </location>
</feature>
<keyword evidence="6" id="KW-1003">Cell membrane</keyword>
<evidence type="ECO:0000256" key="6">
    <source>
        <dbReference type="ARBA" id="ARBA00022475"/>
    </source>
</evidence>
<comment type="similarity">
    <text evidence="3">Belongs to the LptF/LptG family.</text>
</comment>
<gene>
    <name evidence="13" type="ORF">SAMN04488068_3336</name>
</gene>
<accession>A0A1M5S5K7</accession>
<dbReference type="InterPro" id="IPR030922">
    <property type="entry name" value="LptF"/>
</dbReference>
<dbReference type="STRING" id="490188.SAMN04488068_3336"/>
<dbReference type="Proteomes" id="UP000199758">
    <property type="component" value="Unassembled WGS sequence"/>
</dbReference>
<evidence type="ECO:0000256" key="1">
    <source>
        <dbReference type="ARBA" id="ARBA00002265"/>
    </source>
</evidence>
<keyword evidence="14" id="KW-1185">Reference proteome</keyword>
<dbReference type="NCBIfam" id="TIGR04407">
    <property type="entry name" value="LptF_YjgP"/>
    <property type="match status" value="1"/>
</dbReference>
<name>A0A1M5S5K7_9GAMM</name>
<feature type="transmembrane region" description="Helical" evidence="12">
    <location>
        <begin position="101"/>
        <end position="123"/>
    </location>
</feature>
<evidence type="ECO:0000256" key="9">
    <source>
        <dbReference type="ARBA" id="ARBA00022989"/>
    </source>
</evidence>
<reference evidence="13 14" key="1">
    <citation type="submission" date="2016-11" db="EMBL/GenBank/DDBJ databases">
        <authorList>
            <person name="Jaros S."/>
            <person name="Januszkiewicz K."/>
            <person name="Wedrychowicz H."/>
        </authorList>
    </citation>
    <scope>NUCLEOTIDE SEQUENCE [LARGE SCALE GENOMIC DNA]</scope>
    <source>
        <strain evidence="13 14">CGMCC 1.7049</strain>
    </source>
</reference>
<comment type="function">
    <text evidence="1">Part of the ABC transporter complex LptBFG involved in the translocation of lipopolysaccharide (LPS) from the inner membrane to the outer membrane.</text>
</comment>
<protein>
    <recommendedName>
        <fullName evidence="4">Lipopolysaccharide export system permease protein LptF</fullName>
    </recommendedName>
</protein>
<organism evidence="13 14">
    <name type="scientific">Hydrocarboniphaga daqingensis</name>
    <dbReference type="NCBI Taxonomy" id="490188"/>
    <lineage>
        <taxon>Bacteria</taxon>
        <taxon>Pseudomonadati</taxon>
        <taxon>Pseudomonadota</taxon>
        <taxon>Gammaproteobacteria</taxon>
        <taxon>Nevskiales</taxon>
        <taxon>Nevskiaceae</taxon>
        <taxon>Hydrocarboniphaga</taxon>
    </lineage>
</organism>
<evidence type="ECO:0000256" key="2">
    <source>
        <dbReference type="ARBA" id="ARBA00004429"/>
    </source>
</evidence>
<evidence type="ECO:0000256" key="12">
    <source>
        <dbReference type="SAM" id="Phobius"/>
    </source>
</evidence>
<evidence type="ECO:0000313" key="13">
    <source>
        <dbReference type="EMBL" id="SHH33710.1"/>
    </source>
</evidence>
<dbReference type="OrthoDB" id="9778062at2"/>
<dbReference type="PANTHER" id="PTHR33529:SF7">
    <property type="entry name" value="LIPOPOLYSACCHARIDE EXPORT SYSTEM PERMEASE PROTEIN LPTF"/>
    <property type="match status" value="1"/>
</dbReference>
<keyword evidence="10 12" id="KW-0472">Membrane</keyword>
<comment type="subunit">
    <text evidence="11">Component of the lipopolysaccharide transport and assembly complex. The LptBFG transporter is composed of two ATP-binding proteins (LptB) and two transmembrane proteins (LptF and LptG).</text>
</comment>
<evidence type="ECO:0000313" key="14">
    <source>
        <dbReference type="Proteomes" id="UP000199758"/>
    </source>
</evidence>
<evidence type="ECO:0000256" key="4">
    <source>
        <dbReference type="ARBA" id="ARBA00014213"/>
    </source>
</evidence>
<evidence type="ECO:0000256" key="8">
    <source>
        <dbReference type="ARBA" id="ARBA00022692"/>
    </source>
</evidence>
<keyword evidence="7" id="KW-0997">Cell inner membrane</keyword>
<dbReference type="GO" id="GO:0055085">
    <property type="term" value="P:transmembrane transport"/>
    <property type="evidence" value="ECO:0007669"/>
    <property type="project" value="InterPro"/>
</dbReference>
<evidence type="ECO:0000256" key="11">
    <source>
        <dbReference type="ARBA" id="ARBA00026081"/>
    </source>
</evidence>
<evidence type="ECO:0000256" key="10">
    <source>
        <dbReference type="ARBA" id="ARBA00023136"/>
    </source>
</evidence>
<comment type="subcellular location">
    <subcellularLocation>
        <location evidence="2">Cell inner membrane</location>
        <topology evidence="2">Multi-pass membrane protein</topology>
    </subcellularLocation>
</comment>
<dbReference type="PANTHER" id="PTHR33529">
    <property type="entry name" value="SLR0882 PROTEIN-RELATED"/>
    <property type="match status" value="1"/>
</dbReference>
<dbReference type="AlphaFoldDB" id="A0A1M5S5K7"/>
<evidence type="ECO:0000256" key="7">
    <source>
        <dbReference type="ARBA" id="ARBA00022519"/>
    </source>
</evidence>